<feature type="transmembrane region" description="Helical" evidence="7">
    <location>
        <begin position="202"/>
        <end position="233"/>
    </location>
</feature>
<evidence type="ECO:0000313" key="8">
    <source>
        <dbReference type="EMBL" id="OPJ60997.1"/>
    </source>
</evidence>
<gene>
    <name evidence="8" type="primary">znuB</name>
    <name evidence="8" type="ORF">CLCHR_26650</name>
</gene>
<dbReference type="GO" id="GO:0010043">
    <property type="term" value="P:response to zinc ion"/>
    <property type="evidence" value="ECO:0007669"/>
    <property type="project" value="TreeGrafter"/>
</dbReference>
<keyword evidence="9" id="KW-1185">Reference proteome</keyword>
<dbReference type="PANTHER" id="PTHR30477:SF0">
    <property type="entry name" value="METAL TRANSPORT SYSTEM MEMBRANE PROTEIN TM_0125-RELATED"/>
    <property type="match status" value="1"/>
</dbReference>
<evidence type="ECO:0000256" key="7">
    <source>
        <dbReference type="SAM" id="Phobius"/>
    </source>
</evidence>
<dbReference type="Gene3D" id="1.10.3470.10">
    <property type="entry name" value="ABC transporter involved in vitamin B12 uptake, BtuC"/>
    <property type="match status" value="1"/>
</dbReference>
<dbReference type="CDD" id="cd06550">
    <property type="entry name" value="TM_ABC_iron-siderophores_like"/>
    <property type="match status" value="1"/>
</dbReference>
<feature type="transmembrane region" description="Helical" evidence="7">
    <location>
        <begin position="245"/>
        <end position="267"/>
    </location>
</feature>
<keyword evidence="6" id="KW-0813">Transport</keyword>
<dbReference type="Pfam" id="PF00950">
    <property type="entry name" value="ABC-3"/>
    <property type="match status" value="1"/>
</dbReference>
<keyword evidence="3 6" id="KW-0812">Transmembrane</keyword>
<evidence type="ECO:0000313" key="9">
    <source>
        <dbReference type="Proteomes" id="UP000191056"/>
    </source>
</evidence>
<feature type="transmembrane region" description="Helical" evidence="7">
    <location>
        <begin position="76"/>
        <end position="97"/>
    </location>
</feature>
<dbReference type="EMBL" id="MZGT01000034">
    <property type="protein sequence ID" value="OPJ60997.1"/>
    <property type="molecule type" value="Genomic_DNA"/>
</dbReference>
<evidence type="ECO:0000256" key="3">
    <source>
        <dbReference type="ARBA" id="ARBA00022692"/>
    </source>
</evidence>
<evidence type="ECO:0000256" key="4">
    <source>
        <dbReference type="ARBA" id="ARBA00022989"/>
    </source>
</evidence>
<name>A0A1V4IND5_9CLOT</name>
<dbReference type="GO" id="GO:0043190">
    <property type="term" value="C:ATP-binding cassette (ABC) transporter complex"/>
    <property type="evidence" value="ECO:0007669"/>
    <property type="project" value="InterPro"/>
</dbReference>
<accession>A0A1V4IND5</accession>
<dbReference type="PANTHER" id="PTHR30477">
    <property type="entry name" value="ABC-TRANSPORTER METAL-BINDING PROTEIN"/>
    <property type="match status" value="1"/>
</dbReference>
<evidence type="ECO:0000256" key="6">
    <source>
        <dbReference type="RuleBase" id="RU003943"/>
    </source>
</evidence>
<feature type="transmembrane region" description="Helical" evidence="7">
    <location>
        <begin position="41"/>
        <end position="64"/>
    </location>
</feature>
<comment type="caution">
    <text evidence="8">The sequence shown here is derived from an EMBL/GenBank/DDBJ whole genome shotgun (WGS) entry which is preliminary data.</text>
</comment>
<feature type="transmembrane region" description="Helical" evidence="7">
    <location>
        <begin position="146"/>
        <end position="177"/>
    </location>
</feature>
<sequence>MSDVKYASHLWSTIFFHVPKYLSFDLGRVTLMFELGFMQNAFIAGFIVSLLCPFIGLFIVLRRYSMIGDTLSHSSFAGVAIGLLVGTDPILTAFLFTSGCALVIEYLRTYYKKYAELVMSIVLTLSLGIAIILISSGKAAAKVDSFLFGSILTVTVSDIVLIAIVGGICLIILLFIYNKLIYVTFDENAAKTAGINVKLINYIFTLLVGATITISIRVMGILVVSSIIVVPVATAMQLKKGFTKTLIFAIIFGFLDVMIGLVLSYYINSAPGGTIALTSVIILLLTLTFKRFFNYENS</sequence>
<organism evidence="8 9">
    <name type="scientific">Clostridium chromiireducens</name>
    <dbReference type="NCBI Taxonomy" id="225345"/>
    <lineage>
        <taxon>Bacteria</taxon>
        <taxon>Bacillati</taxon>
        <taxon>Bacillota</taxon>
        <taxon>Clostridia</taxon>
        <taxon>Eubacteriales</taxon>
        <taxon>Clostridiaceae</taxon>
        <taxon>Clostridium</taxon>
    </lineage>
</organism>
<evidence type="ECO:0000256" key="1">
    <source>
        <dbReference type="ARBA" id="ARBA00004141"/>
    </source>
</evidence>
<dbReference type="InterPro" id="IPR001626">
    <property type="entry name" value="ABC_TroCD"/>
</dbReference>
<reference evidence="8 9" key="1">
    <citation type="submission" date="2017-03" db="EMBL/GenBank/DDBJ databases">
        <title>Genome sequence of Clostridium chromiireducens DSM 23318.</title>
        <authorList>
            <person name="Poehlein A."/>
            <person name="Daniel R."/>
        </authorList>
    </citation>
    <scope>NUCLEOTIDE SEQUENCE [LARGE SCALE GENOMIC DNA]</scope>
    <source>
        <strain evidence="8 9">DSM 23318</strain>
    </source>
</reference>
<dbReference type="InterPro" id="IPR037294">
    <property type="entry name" value="ABC_BtuC-like"/>
</dbReference>
<keyword evidence="4 7" id="KW-1133">Transmembrane helix</keyword>
<dbReference type="STRING" id="225345.CLCHR_26650"/>
<dbReference type="SUPFAM" id="SSF81345">
    <property type="entry name" value="ABC transporter involved in vitamin B12 uptake, BtuC"/>
    <property type="match status" value="1"/>
</dbReference>
<feature type="transmembrane region" description="Helical" evidence="7">
    <location>
        <begin position="117"/>
        <end position="134"/>
    </location>
</feature>
<feature type="transmembrane region" description="Helical" evidence="7">
    <location>
        <begin position="273"/>
        <end position="293"/>
    </location>
</feature>
<proteinExistence type="inferred from homology"/>
<dbReference type="AlphaFoldDB" id="A0A1V4IND5"/>
<evidence type="ECO:0000256" key="5">
    <source>
        <dbReference type="ARBA" id="ARBA00023136"/>
    </source>
</evidence>
<comment type="subcellular location">
    <subcellularLocation>
        <location evidence="6">Cell membrane</location>
        <topology evidence="6">Multi-pass membrane protein</topology>
    </subcellularLocation>
    <subcellularLocation>
        <location evidence="1">Membrane</location>
        <topology evidence="1">Multi-pass membrane protein</topology>
    </subcellularLocation>
</comment>
<dbReference type="GO" id="GO:0055085">
    <property type="term" value="P:transmembrane transport"/>
    <property type="evidence" value="ECO:0007669"/>
    <property type="project" value="InterPro"/>
</dbReference>
<protein>
    <submittedName>
        <fullName evidence="8">High-affinity zinc uptake system membrane protein ZnuB</fullName>
    </submittedName>
</protein>
<keyword evidence="5 7" id="KW-0472">Membrane</keyword>
<dbReference type="Proteomes" id="UP000191056">
    <property type="component" value="Unassembled WGS sequence"/>
</dbReference>
<comment type="similarity">
    <text evidence="2 6">Belongs to the ABC-3 integral membrane protein family.</text>
</comment>
<evidence type="ECO:0000256" key="2">
    <source>
        <dbReference type="ARBA" id="ARBA00008034"/>
    </source>
</evidence>